<dbReference type="GO" id="GO:0008760">
    <property type="term" value="F:UDP-N-acetylglucosamine 1-carboxyvinyltransferase activity"/>
    <property type="evidence" value="ECO:0007669"/>
    <property type="project" value="UniProtKB-UniRule"/>
</dbReference>
<sequence>MAKFIIKGGQPLKGTVRIGGAKNASFKLMIASLLASGESRLLNISKIGDVEITKEIIKDLGAEVHSPGERTVFINPDSLKTPKIPKDFGYQSRASIMFAGPLLVRFGRAYLPFPGGDQVGRRPVERHLEGLKRLGAKVDFNNGFIQLSCKKLKGAKYRFVKNTHTGTETMIMAAVKAQGETLLENAAQEPEIDDLINYLNKMGAKVKRLANRRIKIQGVQDLKGKIYRPMPDRNEAVSYACAALGTKGDIIIENARKEHLSAFLEKVEEAGGKFEVGNYGLRFWYEKPLRATDITTKPHPGFMTDWQPLWTTLMTQAEGESRIIETIYEYRLGFTKDLVKMGAKIELFNPKVFDPKNFYNFNLQDDKPSNFHAAKVFGPTSLQGKELVVSDIRAGATLTLAALIAQGKSIISGVEEINRGYEDLDIRLRKLGAAIKKIK</sequence>
<dbReference type="Pfam" id="PF00275">
    <property type="entry name" value="EPSP_synthase"/>
    <property type="match status" value="1"/>
</dbReference>
<dbReference type="EMBL" id="PFEL01000029">
    <property type="protein sequence ID" value="PJE69276.1"/>
    <property type="molecule type" value="Genomic_DNA"/>
</dbReference>
<dbReference type="Gene3D" id="3.65.10.10">
    <property type="entry name" value="Enolpyruvate transferase domain"/>
    <property type="match status" value="2"/>
</dbReference>
<dbReference type="CDD" id="cd01555">
    <property type="entry name" value="UdpNAET"/>
    <property type="match status" value="1"/>
</dbReference>
<dbReference type="EC" id="2.5.1.7" evidence="12"/>
<keyword evidence="6 12" id="KW-0133">Cell shape</keyword>
<feature type="active site" description="Proton donor" evidence="12">
    <location>
        <position position="117"/>
    </location>
</feature>
<dbReference type="AlphaFoldDB" id="A0A2M8L655"/>
<evidence type="ECO:0000256" key="2">
    <source>
        <dbReference type="ARBA" id="ARBA00004752"/>
    </source>
</evidence>
<evidence type="ECO:0000256" key="4">
    <source>
        <dbReference type="ARBA" id="ARBA00022618"/>
    </source>
</evidence>
<dbReference type="GO" id="GO:0019277">
    <property type="term" value="P:UDP-N-acetylgalactosamine biosynthetic process"/>
    <property type="evidence" value="ECO:0007669"/>
    <property type="project" value="InterPro"/>
</dbReference>
<dbReference type="InterPro" id="IPR036968">
    <property type="entry name" value="Enolpyruvate_Tfrase_sf"/>
</dbReference>
<comment type="function">
    <text evidence="12">Cell wall formation. Adds enolpyruvyl to UDP-N-acetylglucosamine.</text>
</comment>
<accession>A0A2M8L655</accession>
<dbReference type="InterPro" id="IPR050068">
    <property type="entry name" value="MurA_subfamily"/>
</dbReference>
<comment type="caution">
    <text evidence="14">The sequence shown here is derived from an EMBL/GenBank/DDBJ whole genome shotgun (WGS) entry which is preliminary data.</text>
</comment>
<comment type="similarity">
    <text evidence="10 12">Belongs to the EPSP synthase family. MurA subfamily.</text>
</comment>
<evidence type="ECO:0000256" key="1">
    <source>
        <dbReference type="ARBA" id="ARBA00004496"/>
    </source>
</evidence>
<evidence type="ECO:0000256" key="8">
    <source>
        <dbReference type="ARBA" id="ARBA00023306"/>
    </source>
</evidence>
<keyword evidence="4 12" id="KW-0132">Cell division</keyword>
<evidence type="ECO:0000313" key="14">
    <source>
        <dbReference type="EMBL" id="PJE69276.1"/>
    </source>
</evidence>
<dbReference type="GO" id="GO:0009252">
    <property type="term" value="P:peptidoglycan biosynthetic process"/>
    <property type="evidence" value="ECO:0007669"/>
    <property type="project" value="UniProtKB-UniRule"/>
</dbReference>
<comment type="catalytic activity">
    <reaction evidence="11 12">
        <text>phosphoenolpyruvate + UDP-N-acetyl-alpha-D-glucosamine = UDP-N-acetyl-3-O-(1-carboxyvinyl)-alpha-D-glucosamine + phosphate</text>
        <dbReference type="Rhea" id="RHEA:18681"/>
        <dbReference type="ChEBI" id="CHEBI:43474"/>
        <dbReference type="ChEBI" id="CHEBI:57705"/>
        <dbReference type="ChEBI" id="CHEBI:58702"/>
        <dbReference type="ChEBI" id="CHEBI:68483"/>
        <dbReference type="EC" id="2.5.1.7"/>
    </reaction>
</comment>
<evidence type="ECO:0000256" key="5">
    <source>
        <dbReference type="ARBA" id="ARBA00022679"/>
    </source>
</evidence>
<protein>
    <recommendedName>
        <fullName evidence="12">UDP-N-acetylglucosamine 1-carboxyvinyltransferase</fullName>
        <ecNumber evidence="12">2.5.1.7</ecNumber>
    </recommendedName>
    <alternativeName>
        <fullName evidence="12">Enoylpyruvate transferase</fullName>
    </alternativeName>
    <alternativeName>
        <fullName evidence="12">UDP-N-acetylglucosamine enolpyruvyl transferase</fullName>
        <shortName evidence="12">EPT</shortName>
    </alternativeName>
</protein>
<keyword evidence="7 12" id="KW-0573">Peptidoglycan synthesis</keyword>
<name>A0A2M8L655_9BACT</name>
<feature type="domain" description="Enolpyruvate transferase" evidence="13">
    <location>
        <begin position="7"/>
        <end position="424"/>
    </location>
</feature>
<dbReference type="InterPro" id="IPR013792">
    <property type="entry name" value="RNA3'P_cycl/enolpyr_Trfase_a/b"/>
</dbReference>
<keyword evidence="3 12" id="KW-0963">Cytoplasm</keyword>
<evidence type="ECO:0000256" key="3">
    <source>
        <dbReference type="ARBA" id="ARBA00022490"/>
    </source>
</evidence>
<feature type="binding site" evidence="12">
    <location>
        <begin position="22"/>
        <end position="23"/>
    </location>
    <ligand>
        <name>phosphoenolpyruvate</name>
        <dbReference type="ChEBI" id="CHEBI:58702"/>
    </ligand>
</feature>
<keyword evidence="5 12" id="KW-0808">Transferase</keyword>
<dbReference type="PANTHER" id="PTHR43783">
    <property type="entry name" value="UDP-N-ACETYLGLUCOSAMINE 1-CARBOXYVINYLTRANSFERASE"/>
    <property type="match status" value="1"/>
</dbReference>
<dbReference type="NCBIfam" id="NF006873">
    <property type="entry name" value="PRK09369.1"/>
    <property type="match status" value="1"/>
</dbReference>
<dbReference type="InterPro" id="IPR005750">
    <property type="entry name" value="UDP_GlcNAc_COvinyl_MurA"/>
</dbReference>
<evidence type="ECO:0000256" key="7">
    <source>
        <dbReference type="ARBA" id="ARBA00022984"/>
    </source>
</evidence>
<dbReference type="HAMAP" id="MF_00111">
    <property type="entry name" value="MurA"/>
    <property type="match status" value="1"/>
</dbReference>
<dbReference type="NCBIfam" id="TIGR01072">
    <property type="entry name" value="murA"/>
    <property type="match status" value="1"/>
</dbReference>
<dbReference type="GO" id="GO:0071555">
    <property type="term" value="P:cell wall organization"/>
    <property type="evidence" value="ECO:0007669"/>
    <property type="project" value="UniProtKB-KW"/>
</dbReference>
<dbReference type="UniPathway" id="UPA00219"/>
<feature type="binding site" evidence="12">
    <location>
        <position position="327"/>
    </location>
    <ligand>
        <name>UDP-N-acetyl-alpha-D-glucosamine</name>
        <dbReference type="ChEBI" id="CHEBI:57705"/>
    </ligand>
</feature>
<comment type="subcellular location">
    <subcellularLocation>
        <location evidence="1 12">Cytoplasm</location>
    </subcellularLocation>
</comment>
<evidence type="ECO:0000256" key="11">
    <source>
        <dbReference type="ARBA" id="ARBA00047527"/>
    </source>
</evidence>
<proteinExistence type="inferred from homology"/>
<dbReference type="GO" id="GO:0051301">
    <property type="term" value="P:cell division"/>
    <property type="evidence" value="ECO:0007669"/>
    <property type="project" value="UniProtKB-KW"/>
</dbReference>
<keyword evidence="9 12" id="KW-0961">Cell wall biogenesis/degradation</keyword>
<evidence type="ECO:0000256" key="12">
    <source>
        <dbReference type="HAMAP-Rule" id="MF_00111"/>
    </source>
</evidence>
<reference evidence="15" key="1">
    <citation type="submission" date="2017-09" db="EMBL/GenBank/DDBJ databases">
        <title>Depth-based differentiation of microbial function through sediment-hosted aquifers and enrichment of novel symbionts in the deep terrestrial subsurface.</title>
        <authorList>
            <person name="Probst A.J."/>
            <person name="Ladd B."/>
            <person name="Jarett J.K."/>
            <person name="Geller-Mcgrath D.E."/>
            <person name="Sieber C.M.K."/>
            <person name="Emerson J.B."/>
            <person name="Anantharaman K."/>
            <person name="Thomas B.C."/>
            <person name="Malmstrom R."/>
            <person name="Stieglmeier M."/>
            <person name="Klingl A."/>
            <person name="Woyke T."/>
            <person name="Ryan C.M."/>
            <person name="Banfield J.F."/>
        </authorList>
    </citation>
    <scope>NUCLEOTIDE SEQUENCE [LARGE SCALE GENOMIC DNA]</scope>
</reference>
<evidence type="ECO:0000256" key="10">
    <source>
        <dbReference type="ARBA" id="ARBA00038367"/>
    </source>
</evidence>
<comment type="caution">
    <text evidence="12">Lacks conserved residue(s) required for the propagation of feature annotation.</text>
</comment>
<evidence type="ECO:0000259" key="13">
    <source>
        <dbReference type="Pfam" id="PF00275"/>
    </source>
</evidence>
<feature type="binding site" evidence="12">
    <location>
        <position position="93"/>
    </location>
    <ligand>
        <name>UDP-N-acetyl-alpha-D-glucosamine</name>
        <dbReference type="ChEBI" id="CHEBI:57705"/>
    </ligand>
</feature>
<comment type="pathway">
    <text evidence="2 12">Cell wall biogenesis; peptidoglycan biosynthesis.</text>
</comment>
<organism evidence="14 15">
    <name type="scientific">Candidatus Shapirobacteria bacterium CG10_big_fil_rev_8_21_14_0_10_38_14</name>
    <dbReference type="NCBI Taxonomy" id="1974483"/>
    <lineage>
        <taxon>Bacteria</taxon>
        <taxon>Candidatus Shapironibacteriota</taxon>
    </lineage>
</organism>
<dbReference type="PANTHER" id="PTHR43783:SF1">
    <property type="entry name" value="UDP-N-ACETYLGLUCOSAMINE 1-CARBOXYVINYLTRANSFERASE"/>
    <property type="match status" value="1"/>
</dbReference>
<evidence type="ECO:0000313" key="15">
    <source>
        <dbReference type="Proteomes" id="UP000229500"/>
    </source>
</evidence>
<gene>
    <name evidence="12 14" type="primary">murA</name>
    <name evidence="14" type="ORF">COU96_00580</name>
</gene>
<evidence type="ECO:0000256" key="6">
    <source>
        <dbReference type="ARBA" id="ARBA00022960"/>
    </source>
</evidence>
<feature type="binding site" evidence="12">
    <location>
        <position position="305"/>
    </location>
    <ligand>
        <name>UDP-N-acetyl-alpha-D-glucosamine</name>
        <dbReference type="ChEBI" id="CHEBI:57705"/>
    </ligand>
</feature>
<dbReference type="GO" id="GO:0008360">
    <property type="term" value="P:regulation of cell shape"/>
    <property type="evidence" value="ECO:0007669"/>
    <property type="project" value="UniProtKB-KW"/>
</dbReference>
<dbReference type="InterPro" id="IPR001986">
    <property type="entry name" value="Enolpyruvate_Tfrase_dom"/>
</dbReference>
<keyword evidence="8 12" id="KW-0131">Cell cycle</keyword>
<dbReference type="GO" id="GO:0005737">
    <property type="term" value="C:cytoplasm"/>
    <property type="evidence" value="ECO:0007669"/>
    <property type="project" value="UniProtKB-SubCell"/>
</dbReference>
<evidence type="ECO:0000256" key="9">
    <source>
        <dbReference type="ARBA" id="ARBA00023316"/>
    </source>
</evidence>
<dbReference type="Proteomes" id="UP000229500">
    <property type="component" value="Unassembled WGS sequence"/>
</dbReference>
<dbReference type="SUPFAM" id="SSF55205">
    <property type="entry name" value="EPT/RTPC-like"/>
    <property type="match status" value="1"/>
</dbReference>